<organism evidence="2 3">
    <name type="scientific">Candidatus Desulfovibrio trichonymphae</name>
    <dbReference type="NCBI Taxonomy" id="1725232"/>
    <lineage>
        <taxon>Bacteria</taxon>
        <taxon>Pseudomonadati</taxon>
        <taxon>Thermodesulfobacteriota</taxon>
        <taxon>Desulfovibrionia</taxon>
        <taxon>Desulfovibrionales</taxon>
        <taxon>Desulfovibrionaceae</taxon>
        <taxon>Desulfovibrio</taxon>
    </lineage>
</organism>
<dbReference type="Proteomes" id="UP000242645">
    <property type="component" value="Chromosome"/>
</dbReference>
<dbReference type="Pfam" id="PF05258">
    <property type="entry name" value="DciA"/>
    <property type="match status" value="1"/>
</dbReference>
<reference evidence="2 3" key="1">
    <citation type="journal article" date="2017" name="ISME J.">
        <title>Genome of 'Ca. Desulfovibrio trichonymphae', an H2-oxidizing bacterium in a tripartite symbiotic system within a protist cell in the termite gut.</title>
        <authorList>
            <person name="Kuwahara H."/>
            <person name="Yuki M."/>
            <person name="Izawa K."/>
            <person name="Ohkuma M."/>
            <person name="Hongoh Y."/>
        </authorList>
    </citation>
    <scope>NUCLEOTIDE SEQUENCE [LARGE SCALE GENOMIC DNA]</scope>
    <source>
        <strain evidence="2 3">Rs-N31</strain>
    </source>
</reference>
<accession>A0A1J1E3B2</accession>
<evidence type="ECO:0000313" key="3">
    <source>
        <dbReference type="Proteomes" id="UP000242645"/>
    </source>
</evidence>
<proteinExistence type="predicted"/>
<dbReference type="AlphaFoldDB" id="A0A1J1E3B2"/>
<sequence>MINARPPDTPSAKNAKRDKLDAPVHATPVLHAVLNALGGGPERERLVQLWNNWAMVMGPELTSLALPLGARRDLLLIGAEDAMTMQELHLQIDEILQRVNAFMESRFFSGVNIALLFKKSALCGTRAQSAVPCAYPTEPSNSTGCFLSGMDMASPVTRCYAAFAGYGDGK</sequence>
<protein>
    <recommendedName>
        <fullName evidence="4">DUF721 domain-containing protein</fullName>
    </recommendedName>
</protein>
<dbReference type="OrthoDB" id="5471833at2"/>
<evidence type="ECO:0008006" key="4">
    <source>
        <dbReference type="Google" id="ProtNLM"/>
    </source>
</evidence>
<name>A0A1J1E3B2_9BACT</name>
<feature type="region of interest" description="Disordered" evidence="1">
    <location>
        <begin position="1"/>
        <end position="20"/>
    </location>
</feature>
<dbReference type="KEGG" id="dtr:RSDT_0883"/>
<evidence type="ECO:0000313" key="2">
    <source>
        <dbReference type="EMBL" id="BAV92395.1"/>
    </source>
</evidence>
<dbReference type="RefSeq" id="WP_096399907.1">
    <property type="nucleotide sequence ID" value="NZ_AP017368.1"/>
</dbReference>
<dbReference type="InterPro" id="IPR007922">
    <property type="entry name" value="DciA-like"/>
</dbReference>
<keyword evidence="3" id="KW-1185">Reference proteome</keyword>
<evidence type="ECO:0000256" key="1">
    <source>
        <dbReference type="SAM" id="MobiDB-lite"/>
    </source>
</evidence>
<gene>
    <name evidence="2" type="ORF">RSDT_0883</name>
</gene>
<dbReference type="EMBL" id="AP017368">
    <property type="protein sequence ID" value="BAV92395.1"/>
    <property type="molecule type" value="Genomic_DNA"/>
</dbReference>